<keyword evidence="1" id="KW-0805">Transcription regulation</keyword>
<dbReference type="PANTHER" id="PTHR33204:SF18">
    <property type="entry name" value="TRANSCRIPTIONAL REGULATORY PROTEIN"/>
    <property type="match status" value="1"/>
</dbReference>
<keyword evidence="6" id="KW-1185">Reference proteome</keyword>
<gene>
    <name evidence="5" type="ORF">HD596_001453</name>
</gene>
<dbReference type="Gene3D" id="3.30.1050.10">
    <property type="entry name" value="SCP2 sterol-binding domain"/>
    <property type="match status" value="1"/>
</dbReference>
<dbReference type="SUPFAM" id="SSF55718">
    <property type="entry name" value="SCP-like"/>
    <property type="match status" value="1"/>
</dbReference>
<name>A0A7W9G037_9ACTN</name>
<reference evidence="5 6" key="1">
    <citation type="submission" date="2020-08" db="EMBL/GenBank/DDBJ databases">
        <title>Sequencing the genomes of 1000 actinobacteria strains.</title>
        <authorList>
            <person name="Klenk H.-P."/>
        </authorList>
    </citation>
    <scope>NUCLEOTIDE SEQUENCE [LARGE SCALE GENOMIC DNA]</scope>
    <source>
        <strain evidence="5 6">DSM 45507</strain>
    </source>
</reference>
<dbReference type="PROSITE" id="PS51118">
    <property type="entry name" value="HTH_HXLR"/>
    <property type="match status" value="1"/>
</dbReference>
<dbReference type="Pfam" id="PF01638">
    <property type="entry name" value="HxlR"/>
    <property type="match status" value="1"/>
</dbReference>
<evidence type="ECO:0000313" key="6">
    <source>
        <dbReference type="Proteomes" id="UP000579153"/>
    </source>
</evidence>
<keyword evidence="3" id="KW-0804">Transcription</keyword>
<proteinExistence type="predicted"/>
<feature type="domain" description="HTH hxlR-type" evidence="4">
    <location>
        <begin position="32"/>
        <end position="130"/>
    </location>
</feature>
<comment type="caution">
    <text evidence="5">The sequence shown here is derived from an EMBL/GenBank/DDBJ whole genome shotgun (WGS) entry which is preliminary data.</text>
</comment>
<dbReference type="Gene3D" id="1.10.10.10">
    <property type="entry name" value="Winged helix-like DNA-binding domain superfamily/Winged helix DNA-binding domain"/>
    <property type="match status" value="1"/>
</dbReference>
<dbReference type="AlphaFoldDB" id="A0A7W9G037"/>
<dbReference type="GO" id="GO:0003677">
    <property type="term" value="F:DNA binding"/>
    <property type="evidence" value="ECO:0007669"/>
    <property type="project" value="UniProtKB-KW"/>
</dbReference>
<sequence length="237" mass="26299">MSSKLVFCKYGLSTEACCKICIMASREYGQFCGLARAMEMVGERWSMLIIRNLLTGAQRFTDLHKGLPAIPTNILSARLKQLEEAGLATRRALPHPERAVVYELTDYGRDLEPALIALGRWGARTLTEPRPGELVTAESVAMSFRTTYRPEAALGVTVGYEVRMGDFTLRLQITDGTLTVGIGRHPAPDLVIERLTGHPIRELMSGSRTPDEVLNDGSVRIEGDPALLDRFAEMFRF</sequence>
<dbReference type="InterPro" id="IPR036388">
    <property type="entry name" value="WH-like_DNA-bd_sf"/>
</dbReference>
<evidence type="ECO:0000256" key="2">
    <source>
        <dbReference type="ARBA" id="ARBA00023125"/>
    </source>
</evidence>
<evidence type="ECO:0000313" key="5">
    <source>
        <dbReference type="EMBL" id="MBB5774697.1"/>
    </source>
</evidence>
<dbReference type="InterPro" id="IPR036527">
    <property type="entry name" value="SCP2_sterol-bd_dom_sf"/>
</dbReference>
<dbReference type="Proteomes" id="UP000579153">
    <property type="component" value="Unassembled WGS sequence"/>
</dbReference>
<organism evidence="5 6">
    <name type="scientific">Nonomuraea jabiensis</name>
    <dbReference type="NCBI Taxonomy" id="882448"/>
    <lineage>
        <taxon>Bacteria</taxon>
        <taxon>Bacillati</taxon>
        <taxon>Actinomycetota</taxon>
        <taxon>Actinomycetes</taxon>
        <taxon>Streptosporangiales</taxon>
        <taxon>Streptosporangiaceae</taxon>
        <taxon>Nonomuraea</taxon>
    </lineage>
</organism>
<evidence type="ECO:0000259" key="4">
    <source>
        <dbReference type="PROSITE" id="PS51118"/>
    </source>
</evidence>
<dbReference type="EMBL" id="JACHMB010000001">
    <property type="protein sequence ID" value="MBB5774697.1"/>
    <property type="molecule type" value="Genomic_DNA"/>
</dbReference>
<keyword evidence="2 5" id="KW-0238">DNA-binding</keyword>
<evidence type="ECO:0000256" key="3">
    <source>
        <dbReference type="ARBA" id="ARBA00023163"/>
    </source>
</evidence>
<accession>A0A7W9G037</accession>
<dbReference type="RefSeq" id="WP_313043074.1">
    <property type="nucleotide sequence ID" value="NZ_JACHMB010000001.1"/>
</dbReference>
<dbReference type="SUPFAM" id="SSF46785">
    <property type="entry name" value="Winged helix' DNA-binding domain"/>
    <property type="match status" value="1"/>
</dbReference>
<dbReference type="InterPro" id="IPR002577">
    <property type="entry name" value="HTH_HxlR"/>
</dbReference>
<dbReference type="InterPro" id="IPR036390">
    <property type="entry name" value="WH_DNA-bd_sf"/>
</dbReference>
<dbReference type="PANTHER" id="PTHR33204">
    <property type="entry name" value="TRANSCRIPTIONAL REGULATOR, MARR FAMILY"/>
    <property type="match status" value="1"/>
</dbReference>
<evidence type="ECO:0000256" key="1">
    <source>
        <dbReference type="ARBA" id="ARBA00023015"/>
    </source>
</evidence>
<protein>
    <submittedName>
        <fullName evidence="5">DNA-binding HxlR family transcriptional regulator</fullName>
    </submittedName>
</protein>